<evidence type="ECO:0000259" key="1">
    <source>
        <dbReference type="PROSITE" id="PS50965"/>
    </source>
</evidence>
<organism evidence="2 3">
    <name type="scientific">Paraliobacillus ryukyuensis</name>
    <dbReference type="NCBI Taxonomy" id="200904"/>
    <lineage>
        <taxon>Bacteria</taxon>
        <taxon>Bacillati</taxon>
        <taxon>Bacillota</taxon>
        <taxon>Bacilli</taxon>
        <taxon>Bacillales</taxon>
        <taxon>Bacillaceae</taxon>
        <taxon>Paraliobacillus</taxon>
    </lineage>
</organism>
<dbReference type="STRING" id="200904.GCA_900168775_00618"/>
<keyword evidence="3" id="KW-1185">Reference proteome</keyword>
<dbReference type="RefSeq" id="WP_113867386.1">
    <property type="nucleotide sequence ID" value="NZ_BAABQN010000002.1"/>
</dbReference>
<accession>A0A366EEZ9</accession>
<protein>
    <submittedName>
        <fullName evidence="2">Nuclease-like protein</fullName>
    </submittedName>
</protein>
<dbReference type="EMBL" id="QNRI01000002">
    <property type="protein sequence ID" value="RBP00596.1"/>
    <property type="molecule type" value="Genomic_DNA"/>
</dbReference>
<dbReference type="Proteomes" id="UP000252254">
    <property type="component" value="Unassembled WGS sequence"/>
</dbReference>
<reference evidence="2 3" key="1">
    <citation type="submission" date="2018-06" db="EMBL/GenBank/DDBJ databases">
        <title>Genomic Encyclopedia of Type Strains, Phase IV (KMG-IV): sequencing the most valuable type-strain genomes for metagenomic binning, comparative biology and taxonomic classification.</title>
        <authorList>
            <person name="Goeker M."/>
        </authorList>
    </citation>
    <scope>NUCLEOTIDE SEQUENCE [LARGE SCALE GENOMIC DNA]</scope>
    <source>
        <strain evidence="2 3">DSM 15140</strain>
    </source>
</reference>
<dbReference type="InterPro" id="IPR011528">
    <property type="entry name" value="NERD"/>
</dbReference>
<evidence type="ECO:0000313" key="2">
    <source>
        <dbReference type="EMBL" id="RBP00596.1"/>
    </source>
</evidence>
<proteinExistence type="predicted"/>
<name>A0A366EEZ9_9BACI</name>
<sequence length="187" mass="21241">MEGLLVFLVLGIIVGVSAGYNLLRKRMKLANLNRKLEMLHKNNNAYHVLKNVKLTNQEITIHSLVFSVYGIFVIQPEHRMGVIEGDVAAEQWLVKRNKQQNKFPNPLIQAKKKAKALAEVISLNEKHVHQIVTFTKAGTLNLDKAQFKDKHVVLDEQIETTIQAWKTPQLSKQSIAKMLAQLQTNSK</sequence>
<dbReference type="OrthoDB" id="5782056at2"/>
<evidence type="ECO:0000313" key="3">
    <source>
        <dbReference type="Proteomes" id="UP000252254"/>
    </source>
</evidence>
<comment type="caution">
    <text evidence="2">The sequence shown here is derived from an EMBL/GenBank/DDBJ whole genome shotgun (WGS) entry which is preliminary data.</text>
</comment>
<gene>
    <name evidence="2" type="ORF">DES48_102360</name>
</gene>
<dbReference type="Pfam" id="PF08378">
    <property type="entry name" value="NERD"/>
    <property type="match status" value="1"/>
</dbReference>
<feature type="domain" description="NERD" evidence="1">
    <location>
        <begin position="26"/>
        <end position="140"/>
    </location>
</feature>
<dbReference type="AlphaFoldDB" id="A0A366EEZ9"/>
<dbReference type="PROSITE" id="PS50965">
    <property type="entry name" value="NERD"/>
    <property type="match status" value="1"/>
</dbReference>